<evidence type="ECO:0000313" key="1">
    <source>
        <dbReference type="EMBL" id="JAD93868.1"/>
    </source>
</evidence>
<organism evidence="1">
    <name type="scientific">Arundo donax</name>
    <name type="common">Giant reed</name>
    <name type="synonym">Donax arundinaceus</name>
    <dbReference type="NCBI Taxonomy" id="35708"/>
    <lineage>
        <taxon>Eukaryota</taxon>
        <taxon>Viridiplantae</taxon>
        <taxon>Streptophyta</taxon>
        <taxon>Embryophyta</taxon>
        <taxon>Tracheophyta</taxon>
        <taxon>Spermatophyta</taxon>
        <taxon>Magnoliopsida</taxon>
        <taxon>Liliopsida</taxon>
        <taxon>Poales</taxon>
        <taxon>Poaceae</taxon>
        <taxon>PACMAD clade</taxon>
        <taxon>Arundinoideae</taxon>
        <taxon>Arundineae</taxon>
        <taxon>Arundo</taxon>
    </lineage>
</organism>
<reference evidence="1" key="1">
    <citation type="submission" date="2014-09" db="EMBL/GenBank/DDBJ databases">
        <authorList>
            <person name="Magalhaes I.L.F."/>
            <person name="Oliveira U."/>
            <person name="Santos F.R."/>
            <person name="Vidigal T.H.D.A."/>
            <person name="Brescovit A.D."/>
            <person name="Santos A.J."/>
        </authorList>
    </citation>
    <scope>NUCLEOTIDE SEQUENCE</scope>
    <source>
        <tissue evidence="1">Shoot tissue taken approximately 20 cm above the soil surface</tissue>
    </source>
</reference>
<dbReference type="AlphaFoldDB" id="A0A0A9E4A7"/>
<sequence length="55" mass="5960">MAEGAIMMGIEILNPRTVVVMSILDTSISIRGRNRILEKASLFSWSVHSSSAPDA</sequence>
<name>A0A0A9E4A7_ARUDO</name>
<proteinExistence type="predicted"/>
<dbReference type="EMBL" id="GBRH01204027">
    <property type="protein sequence ID" value="JAD93868.1"/>
    <property type="molecule type" value="Transcribed_RNA"/>
</dbReference>
<accession>A0A0A9E4A7</accession>
<reference evidence="1" key="2">
    <citation type="journal article" date="2015" name="Data Brief">
        <title>Shoot transcriptome of the giant reed, Arundo donax.</title>
        <authorList>
            <person name="Barrero R.A."/>
            <person name="Guerrero F.D."/>
            <person name="Moolhuijzen P."/>
            <person name="Goolsby J.A."/>
            <person name="Tidwell J."/>
            <person name="Bellgard S.E."/>
            <person name="Bellgard M.I."/>
        </authorList>
    </citation>
    <scope>NUCLEOTIDE SEQUENCE</scope>
    <source>
        <tissue evidence="1">Shoot tissue taken approximately 20 cm above the soil surface</tissue>
    </source>
</reference>
<protein>
    <submittedName>
        <fullName evidence="1">Uncharacterized protein</fullName>
    </submittedName>
</protein>